<dbReference type="GO" id="GO:0051301">
    <property type="term" value="P:cell division"/>
    <property type="evidence" value="ECO:0007669"/>
    <property type="project" value="TreeGrafter"/>
</dbReference>
<dbReference type="GO" id="GO:0005737">
    <property type="term" value="C:cytoplasm"/>
    <property type="evidence" value="ECO:0007669"/>
    <property type="project" value="TreeGrafter"/>
</dbReference>
<dbReference type="SUPFAM" id="SSF48452">
    <property type="entry name" value="TPR-like"/>
    <property type="match status" value="2"/>
</dbReference>
<dbReference type="PROSITE" id="PS50005">
    <property type="entry name" value="TPR"/>
    <property type="match status" value="5"/>
</dbReference>
<feature type="repeat" description="TPR" evidence="3">
    <location>
        <begin position="712"/>
        <end position="745"/>
    </location>
</feature>
<evidence type="ECO:0000256" key="2">
    <source>
        <dbReference type="ARBA" id="ARBA00038210"/>
    </source>
</evidence>
<dbReference type="GO" id="GO:0016567">
    <property type="term" value="P:protein ubiquitination"/>
    <property type="evidence" value="ECO:0007669"/>
    <property type="project" value="TreeGrafter"/>
</dbReference>
<dbReference type="SMART" id="SM00028">
    <property type="entry name" value="TPR"/>
    <property type="match status" value="7"/>
</dbReference>
<comment type="caution">
    <text evidence="5">The sequence shown here is derived from an EMBL/GenBank/DDBJ whole genome shotgun (WGS) entry which is preliminary data.</text>
</comment>
<dbReference type="PANTHER" id="PTHR12558:SF13">
    <property type="entry name" value="CELL DIVISION CYCLE PROTEIN 27 HOMOLOG"/>
    <property type="match status" value="1"/>
</dbReference>
<feature type="repeat" description="TPR" evidence="3">
    <location>
        <begin position="644"/>
        <end position="677"/>
    </location>
</feature>
<dbReference type="AlphaFoldDB" id="A0A9P6RBD0"/>
<name>A0A9P6RBD0_9FUNG</name>
<feature type="region of interest" description="Disordered" evidence="4">
    <location>
        <begin position="384"/>
        <end position="409"/>
    </location>
</feature>
<evidence type="ECO:0000256" key="1">
    <source>
        <dbReference type="ARBA" id="ARBA00022803"/>
    </source>
</evidence>
<dbReference type="EMBL" id="JAAAIP010000483">
    <property type="protein sequence ID" value="KAG0316414.1"/>
    <property type="molecule type" value="Genomic_DNA"/>
</dbReference>
<dbReference type="InterPro" id="IPR011990">
    <property type="entry name" value="TPR-like_helical_dom_sf"/>
</dbReference>
<reference evidence="5" key="1">
    <citation type="journal article" date="2020" name="Fungal Divers.">
        <title>Resolving the Mortierellaceae phylogeny through synthesis of multi-gene phylogenetics and phylogenomics.</title>
        <authorList>
            <person name="Vandepol N."/>
            <person name="Liber J."/>
            <person name="Desiro A."/>
            <person name="Na H."/>
            <person name="Kennedy M."/>
            <person name="Barry K."/>
            <person name="Grigoriev I.V."/>
            <person name="Miller A.N."/>
            <person name="O'Donnell K."/>
            <person name="Stajich J.E."/>
            <person name="Bonito G."/>
        </authorList>
    </citation>
    <scope>NUCLEOTIDE SEQUENCE</scope>
    <source>
        <strain evidence="5">REB-010B</strain>
    </source>
</reference>
<dbReference type="InterPro" id="IPR019734">
    <property type="entry name" value="TPR_rpt"/>
</dbReference>
<accession>A0A9P6RBD0</accession>
<protein>
    <submittedName>
        <fullName evidence="5">Anaphase-promoting complex subunit cdc27</fullName>
    </submittedName>
</protein>
<feature type="repeat" description="TPR" evidence="3">
    <location>
        <begin position="542"/>
        <end position="575"/>
    </location>
</feature>
<organism evidence="5 6">
    <name type="scientific">Dissophora globulifera</name>
    <dbReference type="NCBI Taxonomy" id="979702"/>
    <lineage>
        <taxon>Eukaryota</taxon>
        <taxon>Fungi</taxon>
        <taxon>Fungi incertae sedis</taxon>
        <taxon>Mucoromycota</taxon>
        <taxon>Mortierellomycotina</taxon>
        <taxon>Mortierellomycetes</taxon>
        <taxon>Mortierellales</taxon>
        <taxon>Mortierellaceae</taxon>
        <taxon>Dissophora</taxon>
    </lineage>
</organism>
<comment type="similarity">
    <text evidence="2">Belongs to the APC3/CDC27 family.</text>
</comment>
<keyword evidence="6" id="KW-1185">Reference proteome</keyword>
<feature type="repeat" description="TPR" evidence="3">
    <location>
        <begin position="156"/>
        <end position="189"/>
    </location>
</feature>
<evidence type="ECO:0000313" key="5">
    <source>
        <dbReference type="EMBL" id="KAG0316414.1"/>
    </source>
</evidence>
<dbReference type="Gene3D" id="1.25.40.10">
    <property type="entry name" value="Tetratricopeptide repeat domain"/>
    <property type="match status" value="4"/>
</dbReference>
<feature type="repeat" description="TPR" evidence="3">
    <location>
        <begin position="576"/>
        <end position="609"/>
    </location>
</feature>
<dbReference type="PANTHER" id="PTHR12558">
    <property type="entry name" value="CELL DIVISION CYCLE 16,23,27"/>
    <property type="match status" value="1"/>
</dbReference>
<dbReference type="GO" id="GO:0007091">
    <property type="term" value="P:metaphase/anaphase transition of mitotic cell cycle"/>
    <property type="evidence" value="ECO:0007669"/>
    <property type="project" value="TreeGrafter"/>
</dbReference>
<dbReference type="GO" id="GO:0005680">
    <property type="term" value="C:anaphase-promoting complex"/>
    <property type="evidence" value="ECO:0007669"/>
    <property type="project" value="UniProtKB-ARBA"/>
</dbReference>
<keyword evidence="1 3" id="KW-0802">TPR repeat</keyword>
<dbReference type="Pfam" id="PF13181">
    <property type="entry name" value="TPR_8"/>
    <property type="match status" value="2"/>
</dbReference>
<evidence type="ECO:0000313" key="6">
    <source>
        <dbReference type="Proteomes" id="UP000738325"/>
    </source>
</evidence>
<sequence length="774" mass="86707">MAVPAGFTAEGTGSAMTTNQSTVPKLDPVSQRLEHIIKYSLDKFEFRTAVFLAERLLYEARSDEYAQSEQEEYARYLLAMCHYRQGDPEIAWAVLERSTSPRSRFLFARCCLEVRRYVEGNSVLEGLLKDTNLVNCPTTDIMTSAGVSNIGEPDRASVLNLLGHTARAQHRHKVAVKYYKEAVELNPFLWEAFENLCELGSPMNPNHMFAQFDTKITSTNQRTKYGFQRSRTTNLDASIFLNPMSERLLDDNVESASADSSNILNNTFLRHEPMKSKPTFLPSLTSNSIPALSRENGPSLADPGSNSMENNPPLTVGNRAADTTERVPLRRGAATHARRQFERAKSSTSLAASGGVTKRALERATSVTRGVSVSQLRGLSTRDHAGISANLGSKKNAASADERDQPAESSGVLLPLMTAEDVRIDEDALRTVASIFHIMAKAYGLLALNNSSGALAEFERLPRKHFESGWIQCQVAKCKSEMLDYLSASALLAAKYFERARKLEPTLQRDMEVYSTCLWQLRKEMALSTLAKELKDANIHSPQAWVALGNAYSLKHDSDQALKCFQRAIQLDDGFAYAHTLSGHEYTELEEYDKAQTEFRTAMSIDPRHYHAWYGMSMIYSKMGKNDLALIHAKEAHRLNSSNSVLLYHVGLIQERMSRTTEALRSFEQTIALDPSNAAARFRKANVQMNMEQYEDALNELETIKTLSPDEANVFVLQGRILAKMGDKGQALRYFTWALNLDSKSSHTIRDLIDKLGHDSDDEQERYEVQIDTD</sequence>
<evidence type="ECO:0000256" key="4">
    <source>
        <dbReference type="SAM" id="MobiDB-lite"/>
    </source>
</evidence>
<feature type="region of interest" description="Disordered" evidence="4">
    <location>
        <begin position="279"/>
        <end position="358"/>
    </location>
</feature>
<dbReference type="Pfam" id="PF14559">
    <property type="entry name" value="TPR_19"/>
    <property type="match status" value="1"/>
</dbReference>
<dbReference type="Pfam" id="PF00515">
    <property type="entry name" value="TPR_1"/>
    <property type="match status" value="1"/>
</dbReference>
<feature type="compositionally biased region" description="Polar residues" evidence="4">
    <location>
        <begin position="304"/>
        <end position="313"/>
    </location>
</feature>
<dbReference type="Pfam" id="PF12895">
    <property type="entry name" value="ANAPC3"/>
    <property type="match status" value="1"/>
</dbReference>
<feature type="region of interest" description="Disordered" evidence="4">
    <location>
        <begin position="1"/>
        <end position="22"/>
    </location>
</feature>
<evidence type="ECO:0000256" key="3">
    <source>
        <dbReference type="PROSITE-ProRule" id="PRU00339"/>
    </source>
</evidence>
<dbReference type="Proteomes" id="UP000738325">
    <property type="component" value="Unassembled WGS sequence"/>
</dbReference>
<proteinExistence type="inferred from homology"/>
<gene>
    <name evidence="5" type="primary">CDC27</name>
    <name evidence="5" type="ORF">BGZ99_006923</name>
</gene>
<dbReference type="OrthoDB" id="10248520at2759"/>
<dbReference type="GO" id="GO:0031145">
    <property type="term" value="P:anaphase-promoting complex-dependent catabolic process"/>
    <property type="evidence" value="ECO:0007669"/>
    <property type="project" value="TreeGrafter"/>
</dbReference>